<evidence type="ECO:0000313" key="8">
    <source>
        <dbReference type="Proteomes" id="UP000184334"/>
    </source>
</evidence>
<dbReference type="GO" id="GO:0006104">
    <property type="term" value="P:succinyl-CoA metabolic process"/>
    <property type="evidence" value="ECO:0007669"/>
    <property type="project" value="TreeGrafter"/>
</dbReference>
<proteinExistence type="predicted"/>
<keyword evidence="1" id="KW-0436">Ligase</keyword>
<dbReference type="PANTHER" id="PTHR11815:SF10">
    <property type="entry name" value="SUCCINATE--COA LIGASE [GDP-FORMING] SUBUNIT BETA, MITOCHONDRIAL"/>
    <property type="match status" value="1"/>
</dbReference>
<dbReference type="STRING" id="1122195.SAMN02745164_01613"/>
<evidence type="ECO:0000313" key="7">
    <source>
        <dbReference type="EMBL" id="SHF01568.1"/>
    </source>
</evidence>
<organism evidence="7 8">
    <name type="scientific">Marinitoga hydrogenitolerans (strain DSM 16785 / JCM 12826 / AT1271)</name>
    <dbReference type="NCBI Taxonomy" id="1122195"/>
    <lineage>
        <taxon>Bacteria</taxon>
        <taxon>Thermotogati</taxon>
        <taxon>Thermotogota</taxon>
        <taxon>Thermotogae</taxon>
        <taxon>Petrotogales</taxon>
        <taxon>Petrotogaceae</taxon>
        <taxon>Marinitoga</taxon>
    </lineage>
</organism>
<dbReference type="InterPro" id="IPR005811">
    <property type="entry name" value="SUCC_ACL_C"/>
</dbReference>
<keyword evidence="8" id="KW-1185">Reference proteome</keyword>
<dbReference type="Proteomes" id="UP000184334">
    <property type="component" value="Unassembled WGS sequence"/>
</dbReference>
<dbReference type="Pfam" id="PF08442">
    <property type="entry name" value="ATP-grasp_2"/>
    <property type="match status" value="1"/>
</dbReference>
<keyword evidence="3 5" id="KW-0547">Nucleotide-binding</keyword>
<dbReference type="GO" id="GO:0046872">
    <property type="term" value="F:metal ion binding"/>
    <property type="evidence" value="ECO:0007669"/>
    <property type="project" value="UniProtKB-KW"/>
</dbReference>
<accession>A0A1M4Y782</accession>
<protein>
    <submittedName>
        <fullName evidence="7">Succinyl-CoA synthetase beta subunit</fullName>
    </submittedName>
</protein>
<dbReference type="GO" id="GO:0006099">
    <property type="term" value="P:tricarboxylic acid cycle"/>
    <property type="evidence" value="ECO:0007669"/>
    <property type="project" value="InterPro"/>
</dbReference>
<dbReference type="Gene3D" id="3.30.470.20">
    <property type="entry name" value="ATP-grasp fold, B domain"/>
    <property type="match status" value="1"/>
</dbReference>
<evidence type="ECO:0000256" key="5">
    <source>
        <dbReference type="PROSITE-ProRule" id="PRU00409"/>
    </source>
</evidence>
<evidence type="ECO:0000256" key="1">
    <source>
        <dbReference type="ARBA" id="ARBA00022598"/>
    </source>
</evidence>
<dbReference type="SUPFAM" id="SSF56059">
    <property type="entry name" value="Glutathione synthetase ATP-binding domain-like"/>
    <property type="match status" value="1"/>
</dbReference>
<dbReference type="PROSITE" id="PS50975">
    <property type="entry name" value="ATP_GRASP"/>
    <property type="match status" value="1"/>
</dbReference>
<dbReference type="Gene3D" id="3.30.1490.20">
    <property type="entry name" value="ATP-grasp fold, A domain"/>
    <property type="match status" value="1"/>
</dbReference>
<dbReference type="PIRSF" id="PIRSF001554">
    <property type="entry name" value="SucCS_beta"/>
    <property type="match status" value="1"/>
</dbReference>
<dbReference type="EMBL" id="FQUI01000028">
    <property type="protein sequence ID" value="SHF01568.1"/>
    <property type="molecule type" value="Genomic_DNA"/>
</dbReference>
<gene>
    <name evidence="7" type="ORF">SAMN02745164_01613</name>
</gene>
<evidence type="ECO:0000256" key="2">
    <source>
        <dbReference type="ARBA" id="ARBA00022723"/>
    </source>
</evidence>
<keyword evidence="4" id="KW-0460">Magnesium</keyword>
<dbReference type="PANTHER" id="PTHR11815">
    <property type="entry name" value="SUCCINYL-COA SYNTHETASE BETA CHAIN"/>
    <property type="match status" value="1"/>
</dbReference>
<dbReference type="GO" id="GO:0004775">
    <property type="term" value="F:succinate-CoA ligase (ADP-forming) activity"/>
    <property type="evidence" value="ECO:0007669"/>
    <property type="project" value="TreeGrafter"/>
</dbReference>
<dbReference type="GO" id="GO:0042709">
    <property type="term" value="C:succinate-CoA ligase complex"/>
    <property type="evidence" value="ECO:0007669"/>
    <property type="project" value="TreeGrafter"/>
</dbReference>
<dbReference type="InterPro" id="IPR016102">
    <property type="entry name" value="Succinyl-CoA_synth-like"/>
</dbReference>
<dbReference type="InterPro" id="IPR013815">
    <property type="entry name" value="ATP_grasp_subdomain_1"/>
</dbReference>
<evidence type="ECO:0000256" key="3">
    <source>
        <dbReference type="ARBA" id="ARBA00022741"/>
    </source>
</evidence>
<comment type="caution">
    <text evidence="7">The sequence shown here is derived from an EMBL/GenBank/DDBJ whole genome shotgun (WGS) entry which is preliminary data.</text>
</comment>
<dbReference type="OrthoDB" id="9802602at2"/>
<dbReference type="InterPro" id="IPR005809">
    <property type="entry name" value="Succ_CoA_ligase-like_bsu"/>
</dbReference>
<evidence type="ECO:0000256" key="4">
    <source>
        <dbReference type="ARBA" id="ARBA00022842"/>
    </source>
</evidence>
<dbReference type="Pfam" id="PF00549">
    <property type="entry name" value="Ligase_CoA"/>
    <property type="match status" value="1"/>
</dbReference>
<sequence>MKVQEFLGKKFLKEYGIRIPVSYLVKEEKDIEIKFLPAVLKSQVLVGGRMKSGGVLFAKDENEFISKANVLLKKEIKGEKPYGVLIEEMIPFEKEYYISLVLDREKKDIIILYSENGGIDIEENKNSIIKATFENYEKFLPEKIQKIIPNLRKLFREKDLTLLEINPLVEDNEGVIYALDSVMHLDDNAIFRQEWAKEFLEEKYPFHFVKLNGDIGIIGCGAGIVMATMDAVKLSGGEPANFLDLGGGAEKEITIQALNLLKDYGIKRIILNIFGGITKCDEIANGLVEFKKQNPEISLFIRLTGTNEENAKKILKENELSYYEDMYSMILDAVRMVKIHD</sequence>
<dbReference type="AlphaFoldDB" id="A0A1M4Y782"/>
<feature type="domain" description="ATP-grasp" evidence="6">
    <location>
        <begin position="9"/>
        <end position="208"/>
    </location>
</feature>
<name>A0A1M4Y782_MARH1</name>
<dbReference type="SUPFAM" id="SSF52210">
    <property type="entry name" value="Succinyl-CoA synthetase domains"/>
    <property type="match status" value="1"/>
</dbReference>
<dbReference type="InterPro" id="IPR013650">
    <property type="entry name" value="ATP-grasp_succ-CoA_synth-type"/>
</dbReference>
<keyword evidence="5" id="KW-0067">ATP-binding</keyword>
<dbReference type="Gene3D" id="3.40.50.261">
    <property type="entry name" value="Succinyl-CoA synthetase domains"/>
    <property type="match status" value="1"/>
</dbReference>
<reference evidence="7" key="1">
    <citation type="submission" date="2016-11" db="EMBL/GenBank/DDBJ databases">
        <authorList>
            <person name="Varghese N."/>
            <person name="Submissions S."/>
        </authorList>
    </citation>
    <scope>NUCLEOTIDE SEQUENCE [LARGE SCALE GENOMIC DNA]</scope>
    <source>
        <strain evidence="7">DSM 16785</strain>
    </source>
</reference>
<keyword evidence="2" id="KW-0479">Metal-binding</keyword>
<dbReference type="RefSeq" id="WP_072865256.1">
    <property type="nucleotide sequence ID" value="NZ_FQUI01000028.1"/>
</dbReference>
<dbReference type="GO" id="GO:0005524">
    <property type="term" value="F:ATP binding"/>
    <property type="evidence" value="ECO:0007669"/>
    <property type="project" value="UniProtKB-UniRule"/>
</dbReference>
<evidence type="ECO:0000259" key="6">
    <source>
        <dbReference type="PROSITE" id="PS50975"/>
    </source>
</evidence>
<dbReference type="InterPro" id="IPR011761">
    <property type="entry name" value="ATP-grasp"/>
</dbReference>